<feature type="compositionally biased region" description="Polar residues" evidence="1">
    <location>
        <begin position="1423"/>
        <end position="1435"/>
    </location>
</feature>
<keyword evidence="3" id="KW-1185">Reference proteome</keyword>
<feature type="region of interest" description="Disordered" evidence="1">
    <location>
        <begin position="1160"/>
        <end position="1228"/>
    </location>
</feature>
<reference evidence="2 3" key="1">
    <citation type="journal article" date="2019" name="Nat. Ecol. Evol.">
        <title>Megaphylogeny resolves global patterns of mushroom evolution.</title>
        <authorList>
            <person name="Varga T."/>
            <person name="Krizsan K."/>
            <person name="Foldi C."/>
            <person name="Dima B."/>
            <person name="Sanchez-Garcia M."/>
            <person name="Sanchez-Ramirez S."/>
            <person name="Szollosi G.J."/>
            <person name="Szarkandi J.G."/>
            <person name="Papp V."/>
            <person name="Albert L."/>
            <person name="Andreopoulos W."/>
            <person name="Angelini C."/>
            <person name="Antonin V."/>
            <person name="Barry K.W."/>
            <person name="Bougher N.L."/>
            <person name="Buchanan P."/>
            <person name="Buyck B."/>
            <person name="Bense V."/>
            <person name="Catcheside P."/>
            <person name="Chovatia M."/>
            <person name="Cooper J."/>
            <person name="Damon W."/>
            <person name="Desjardin D."/>
            <person name="Finy P."/>
            <person name="Geml J."/>
            <person name="Haridas S."/>
            <person name="Hughes K."/>
            <person name="Justo A."/>
            <person name="Karasinski D."/>
            <person name="Kautmanova I."/>
            <person name="Kiss B."/>
            <person name="Kocsube S."/>
            <person name="Kotiranta H."/>
            <person name="LaButti K.M."/>
            <person name="Lechner B.E."/>
            <person name="Liimatainen K."/>
            <person name="Lipzen A."/>
            <person name="Lukacs Z."/>
            <person name="Mihaltcheva S."/>
            <person name="Morgado L.N."/>
            <person name="Niskanen T."/>
            <person name="Noordeloos M.E."/>
            <person name="Ohm R.A."/>
            <person name="Ortiz-Santana B."/>
            <person name="Ovrebo C."/>
            <person name="Racz N."/>
            <person name="Riley R."/>
            <person name="Savchenko A."/>
            <person name="Shiryaev A."/>
            <person name="Soop K."/>
            <person name="Spirin V."/>
            <person name="Szebenyi C."/>
            <person name="Tomsovsky M."/>
            <person name="Tulloss R.E."/>
            <person name="Uehling J."/>
            <person name="Grigoriev I.V."/>
            <person name="Vagvolgyi C."/>
            <person name="Papp T."/>
            <person name="Martin F.M."/>
            <person name="Miettinen O."/>
            <person name="Hibbett D.S."/>
            <person name="Nagy L.G."/>
        </authorList>
    </citation>
    <scope>NUCLEOTIDE SEQUENCE [LARGE SCALE GENOMIC DNA]</scope>
    <source>
        <strain evidence="2 3">OMC1185</strain>
    </source>
</reference>
<dbReference type="SUPFAM" id="SSF48371">
    <property type="entry name" value="ARM repeat"/>
    <property type="match status" value="1"/>
</dbReference>
<protein>
    <recommendedName>
        <fullName evidence="4">Telomere-associated protein Rif1 N-terminal domain-containing protein</fullName>
    </recommendedName>
</protein>
<feature type="compositionally biased region" description="Low complexity" evidence="1">
    <location>
        <begin position="33"/>
        <end position="50"/>
    </location>
</feature>
<feature type="region of interest" description="Disordered" evidence="1">
    <location>
        <begin position="1409"/>
        <end position="1456"/>
    </location>
</feature>
<dbReference type="Gene3D" id="1.25.10.10">
    <property type="entry name" value="Leucine-rich Repeat Variant"/>
    <property type="match status" value="1"/>
</dbReference>
<evidence type="ECO:0008006" key="4">
    <source>
        <dbReference type="Google" id="ProtNLM"/>
    </source>
</evidence>
<feature type="region of interest" description="Disordered" evidence="1">
    <location>
        <begin position="1078"/>
        <end position="1097"/>
    </location>
</feature>
<feature type="compositionally biased region" description="Basic and acidic residues" evidence="1">
    <location>
        <begin position="1309"/>
        <end position="1320"/>
    </location>
</feature>
<sequence length="1507" mass="164057">MKPSHHHESQKENEPLDCNPKHVAQARPPSKRPPIAASSSSSPLKPSINPTMSKSEKATLRPKPPGAMPPQNLPTPTSSPQRPDDATAHTLESPVEVLLLSQRNKSKESPTVCDIADAYDTLVVRIRNIPLARKDPASVKSFLKPLEANRLAIVGCLRRDISRGKQVSTGGRPQQQVSSTPHDKSAYSSKEVDEASDSVACLHSGIKFLSVVFALPMLHSIFAANNLGSLLDVLVDVLAEVQMPTVNAQKTFVLIMWTLQRLGLPPDILAGKAQRISDALRATLRNVKVVDDVGTAIVCQCLKVVQELLIRHPAGFLGPFVDLVPTLLSCLCSTSHKVRHQAAMTLGRYAISVVDLPISASQFTAQHRRRLSHIAGTYMASQWRQYSKRAKGSQRERFASEVSLPGLILCTSSSDDPDSGCDLYMRPVWAASVVCSLILLVDTHLFRRSGVLEMAWECISPMIVRDDPVMKNLHPLVWKCITWAFSRIGTDPPEQTEENKECDQLGESVFMEMKADLRAYMGSDLIAYLRARSTKLAQDSLAETSVATAQDPESESTIPQVLIVLTDMVHSKDAALATEALATLKVLVSTIGYSHTSAAGSLQKPWSAQKLVERRLLNATMLLMTDEDTLEKFLRDRRTNDASKDSIAPFSEADIAEHWDQIFGIWDMAVQTCVQGTLSASVEDDMAFIWQSLLLVQSQLTQGHGHLTTDPQVVSRISQVFPRLLRFAVKLPDKTAATLRFLHRIWGMVTNVFSASLLPQIAGDILPKFLEIEIASGSEDEKSAGGFCAALLHCGDPPLMKTIAEHGIIWADAYQRRETWVLLARRLHNISCEVQDMIALAVLPFRCWEVTLDDLTVWDSLVQLIVARSKALSMQSLYALDEICKTIETVTDITRKSFMPRVVSALLQHADLAAAGALPATFLSMVDRVLASVYEPDSPGHQHAYELLQAVGSIIDSTPPELVPKLIGGIHMGLVRWIQDGSNLISEEDYNANVISLYTRALAALGELPATMDLLDDMAEFLASGFCCVPSPALGPTAFATFWQGRYSNVNNIQTACPEPLKPFVAVLFGPGSPDKFSQLSSIQRSDHHSPFSSPCRGTSTPLYAQSISLIKSFTVAGNVASEIQSPSLPVTSRSEDSIDDGTTISIHAHFLSPLKQVRPLGDSSKSNCREDACISPPTNSTAPRHMEVPHSSSSPSSSPLAARVSRKGYSFSEAPSRSSTAAGQFKAVNTGRKRSFAFPAPRDSAARLGRCSSYDQAGPHANSSGLSGNRLDFSAMPTPRQTSPASFAGRMTRAGGPGKRALPLASPFEERPPKRSKMEEDSEAGTSLTSKHGDSMVLDQTAEISDAIETSSGLIFTELRFTRDTELHHLSGWAEMPPTQGTDAAEDQILTIWDRTKVDASNVADVLDSNSMSLGGSLPPNRRSQTAPADSSHSAPAEPPPLRRSCTTPPLSSSRHLETLRETYLQVSDKLSDMAVQDLVEAQGLISKLGWKLNEELGKRLGGISE</sequence>
<dbReference type="OrthoDB" id="3259617at2759"/>
<feature type="compositionally biased region" description="Basic and acidic residues" evidence="1">
    <location>
        <begin position="1"/>
        <end position="14"/>
    </location>
</feature>
<evidence type="ECO:0000256" key="1">
    <source>
        <dbReference type="SAM" id="MobiDB-lite"/>
    </source>
</evidence>
<feature type="region of interest" description="Disordered" evidence="1">
    <location>
        <begin position="1253"/>
        <end position="1337"/>
    </location>
</feature>
<evidence type="ECO:0000313" key="3">
    <source>
        <dbReference type="Proteomes" id="UP000305948"/>
    </source>
</evidence>
<dbReference type="Proteomes" id="UP000305948">
    <property type="component" value="Unassembled WGS sequence"/>
</dbReference>
<feature type="region of interest" description="Disordered" evidence="1">
    <location>
        <begin position="164"/>
        <end position="189"/>
    </location>
</feature>
<organism evidence="2 3">
    <name type="scientific">Heliocybe sulcata</name>
    <dbReference type="NCBI Taxonomy" id="5364"/>
    <lineage>
        <taxon>Eukaryota</taxon>
        <taxon>Fungi</taxon>
        <taxon>Dikarya</taxon>
        <taxon>Basidiomycota</taxon>
        <taxon>Agaricomycotina</taxon>
        <taxon>Agaricomycetes</taxon>
        <taxon>Gloeophyllales</taxon>
        <taxon>Gloeophyllaceae</taxon>
        <taxon>Heliocybe</taxon>
    </lineage>
</organism>
<feature type="compositionally biased region" description="Polar residues" evidence="1">
    <location>
        <begin position="1214"/>
        <end position="1223"/>
    </location>
</feature>
<dbReference type="InterPro" id="IPR011989">
    <property type="entry name" value="ARM-like"/>
</dbReference>
<evidence type="ECO:0000313" key="2">
    <source>
        <dbReference type="EMBL" id="TFK52470.1"/>
    </source>
</evidence>
<feature type="region of interest" description="Disordered" evidence="1">
    <location>
        <begin position="1"/>
        <end position="87"/>
    </location>
</feature>
<dbReference type="EMBL" id="ML213509">
    <property type="protein sequence ID" value="TFK52470.1"/>
    <property type="molecule type" value="Genomic_DNA"/>
</dbReference>
<feature type="compositionally biased region" description="Pro residues" evidence="1">
    <location>
        <begin position="62"/>
        <end position="73"/>
    </location>
</feature>
<dbReference type="InterPro" id="IPR016024">
    <property type="entry name" value="ARM-type_fold"/>
</dbReference>
<name>A0A5C3N4W7_9AGAM</name>
<accession>A0A5C3N4W7</accession>
<feature type="compositionally biased region" description="Polar residues" evidence="1">
    <location>
        <begin position="165"/>
        <end position="180"/>
    </location>
</feature>
<gene>
    <name evidence="2" type="ORF">OE88DRAFT_1807370</name>
</gene>
<feature type="compositionally biased region" description="Polar residues" evidence="1">
    <location>
        <begin position="1446"/>
        <end position="1455"/>
    </location>
</feature>
<proteinExistence type="predicted"/>